<dbReference type="Pfam" id="PF07690">
    <property type="entry name" value="MFS_1"/>
    <property type="match status" value="1"/>
</dbReference>
<reference evidence="8 9" key="1">
    <citation type="submission" date="2020-08" db="EMBL/GenBank/DDBJ databases">
        <title>Genome sequence of Thermomonas brevis KACC 16975T.</title>
        <authorList>
            <person name="Hyun D.-W."/>
            <person name="Bae J.-W."/>
        </authorList>
    </citation>
    <scope>NUCLEOTIDE SEQUENCE [LARGE SCALE GENOMIC DNA]</scope>
    <source>
        <strain evidence="8 9">KACC 16975</strain>
    </source>
</reference>
<keyword evidence="3 6" id="KW-0812">Transmembrane</keyword>
<keyword evidence="5 6" id="KW-0472">Membrane</keyword>
<dbReference type="PROSITE" id="PS50850">
    <property type="entry name" value="MFS"/>
    <property type="match status" value="1"/>
</dbReference>
<feature type="transmembrane region" description="Helical" evidence="6">
    <location>
        <begin position="340"/>
        <end position="359"/>
    </location>
</feature>
<accession>A0A7G9QQU3</accession>
<evidence type="ECO:0000313" key="9">
    <source>
        <dbReference type="Proteomes" id="UP000515977"/>
    </source>
</evidence>
<feature type="transmembrane region" description="Helical" evidence="6">
    <location>
        <begin position="164"/>
        <end position="183"/>
    </location>
</feature>
<evidence type="ECO:0000259" key="7">
    <source>
        <dbReference type="PROSITE" id="PS50850"/>
    </source>
</evidence>
<dbReference type="Proteomes" id="UP000515977">
    <property type="component" value="Chromosome"/>
</dbReference>
<evidence type="ECO:0000313" key="8">
    <source>
        <dbReference type="EMBL" id="QNN45718.1"/>
    </source>
</evidence>
<sequence>MKNRPLIIGYILLIWFAISFITNLIGPLMPVIIQDFHLSLTLAGFLPFSFFLAYGLISIPGGMLFEARGARYSLMLAFALNLAGALAIALLPGYATAIGGLFVIGLGMALLQVVINPLMRTAGGEANFAFFSVMGQLVFGLASFLSPIAFKSLMARPESADKPLAWVAFYWCFAAAFILLLLVNRRLPLPDVTLNDDERSGNLAAYRELWARRDVRLFFLAIVAYVGTEQTLANWMSQFLASYHGLSATGEGADAVGRFWGLMSLGCLLGLLLLKLQDSRRVLAVFTLLAMACTAVALFGPAAVSPRALSAAGFFLSVMFSVLFSLGLNSVPRHHGALSGILCSGILGGALVPLIVGMLGDAVGLRAAMCVVFLTLAYILAVGWWAKPLVRNDTMSLPQLVSRLRRRSAA</sequence>
<dbReference type="SUPFAM" id="SSF103473">
    <property type="entry name" value="MFS general substrate transporter"/>
    <property type="match status" value="1"/>
</dbReference>
<evidence type="ECO:0000256" key="4">
    <source>
        <dbReference type="ARBA" id="ARBA00022989"/>
    </source>
</evidence>
<dbReference type="InterPro" id="IPR020846">
    <property type="entry name" value="MFS_dom"/>
</dbReference>
<proteinExistence type="predicted"/>
<evidence type="ECO:0000256" key="2">
    <source>
        <dbReference type="ARBA" id="ARBA00022475"/>
    </source>
</evidence>
<keyword evidence="2" id="KW-1003">Cell membrane</keyword>
<feature type="domain" description="Major facilitator superfamily (MFS) profile" evidence="7">
    <location>
        <begin position="7"/>
        <end position="395"/>
    </location>
</feature>
<dbReference type="GO" id="GO:0022857">
    <property type="term" value="F:transmembrane transporter activity"/>
    <property type="evidence" value="ECO:0007669"/>
    <property type="project" value="InterPro"/>
</dbReference>
<evidence type="ECO:0000256" key="1">
    <source>
        <dbReference type="ARBA" id="ARBA00004429"/>
    </source>
</evidence>
<organism evidence="8 9">
    <name type="scientific">Thermomonas brevis</name>
    <dbReference type="NCBI Taxonomy" id="215691"/>
    <lineage>
        <taxon>Bacteria</taxon>
        <taxon>Pseudomonadati</taxon>
        <taxon>Pseudomonadota</taxon>
        <taxon>Gammaproteobacteria</taxon>
        <taxon>Lysobacterales</taxon>
        <taxon>Lysobacteraceae</taxon>
        <taxon>Thermomonas</taxon>
    </lineage>
</organism>
<evidence type="ECO:0000256" key="5">
    <source>
        <dbReference type="ARBA" id="ARBA00023136"/>
    </source>
</evidence>
<dbReference type="RefSeq" id="WP_187569486.1">
    <property type="nucleotide sequence ID" value="NZ_CP060711.1"/>
</dbReference>
<feature type="transmembrane region" description="Helical" evidence="6">
    <location>
        <begin position="97"/>
        <end position="116"/>
    </location>
</feature>
<feature type="transmembrane region" description="Helical" evidence="6">
    <location>
        <begin position="281"/>
        <end position="302"/>
    </location>
</feature>
<dbReference type="Gene3D" id="1.20.1250.20">
    <property type="entry name" value="MFS general substrate transporter like domains"/>
    <property type="match status" value="2"/>
</dbReference>
<protein>
    <submittedName>
        <fullName evidence="8">MFS transporter</fullName>
    </submittedName>
</protein>
<feature type="transmembrane region" description="Helical" evidence="6">
    <location>
        <begin position="217"/>
        <end position="236"/>
    </location>
</feature>
<name>A0A7G9QQU3_9GAMM</name>
<dbReference type="EMBL" id="CP060711">
    <property type="protein sequence ID" value="QNN45718.1"/>
    <property type="molecule type" value="Genomic_DNA"/>
</dbReference>
<dbReference type="PANTHER" id="PTHR43702">
    <property type="entry name" value="L-FUCOSE-PROTON SYMPORTER"/>
    <property type="match status" value="1"/>
</dbReference>
<dbReference type="GO" id="GO:0005886">
    <property type="term" value="C:plasma membrane"/>
    <property type="evidence" value="ECO:0007669"/>
    <property type="project" value="UniProtKB-SubCell"/>
</dbReference>
<evidence type="ECO:0000256" key="6">
    <source>
        <dbReference type="SAM" id="Phobius"/>
    </source>
</evidence>
<gene>
    <name evidence="8" type="ORF">H9L17_10940</name>
</gene>
<dbReference type="InterPro" id="IPR011701">
    <property type="entry name" value="MFS"/>
</dbReference>
<feature type="transmembrane region" description="Helical" evidence="6">
    <location>
        <begin position="7"/>
        <end position="33"/>
    </location>
</feature>
<dbReference type="PANTHER" id="PTHR43702:SF12">
    <property type="entry name" value="N-ACETYL GLUCOSAMINE TRANSPORTER NAGP"/>
    <property type="match status" value="1"/>
</dbReference>
<feature type="transmembrane region" description="Helical" evidence="6">
    <location>
        <begin position="365"/>
        <end position="386"/>
    </location>
</feature>
<dbReference type="InterPro" id="IPR050375">
    <property type="entry name" value="MFS_TsgA-like"/>
</dbReference>
<dbReference type="KEGG" id="tbv:H9L17_10940"/>
<evidence type="ECO:0000256" key="3">
    <source>
        <dbReference type="ARBA" id="ARBA00022692"/>
    </source>
</evidence>
<feature type="transmembrane region" description="Helical" evidence="6">
    <location>
        <begin position="72"/>
        <end position="91"/>
    </location>
</feature>
<feature type="transmembrane region" description="Helical" evidence="6">
    <location>
        <begin position="128"/>
        <end position="149"/>
    </location>
</feature>
<keyword evidence="4 6" id="KW-1133">Transmembrane helix</keyword>
<feature type="transmembrane region" description="Helical" evidence="6">
    <location>
        <begin position="45"/>
        <end position="65"/>
    </location>
</feature>
<keyword evidence="9" id="KW-1185">Reference proteome</keyword>
<feature type="transmembrane region" description="Helical" evidence="6">
    <location>
        <begin position="308"/>
        <end position="328"/>
    </location>
</feature>
<comment type="subcellular location">
    <subcellularLocation>
        <location evidence="1">Cell inner membrane</location>
        <topology evidence="1">Multi-pass membrane protein</topology>
    </subcellularLocation>
</comment>
<dbReference type="AlphaFoldDB" id="A0A7G9QQU3"/>
<feature type="transmembrane region" description="Helical" evidence="6">
    <location>
        <begin position="256"/>
        <end position="274"/>
    </location>
</feature>
<dbReference type="InterPro" id="IPR036259">
    <property type="entry name" value="MFS_trans_sf"/>
</dbReference>